<dbReference type="SUPFAM" id="SSF46785">
    <property type="entry name" value="Winged helix' DNA-binding domain"/>
    <property type="match status" value="1"/>
</dbReference>
<dbReference type="PRINTS" id="PR00598">
    <property type="entry name" value="HTHMARR"/>
</dbReference>
<protein>
    <submittedName>
        <fullName evidence="3">MarR family winged helix-turn-helix transcriptional regulator</fullName>
    </submittedName>
</protein>
<accession>A0ABW1QYZ3</accession>
<evidence type="ECO:0000259" key="2">
    <source>
        <dbReference type="PROSITE" id="PS50995"/>
    </source>
</evidence>
<reference evidence="4" key="1">
    <citation type="journal article" date="2019" name="Int. J. Syst. Evol. Microbiol.">
        <title>The Global Catalogue of Microorganisms (GCM) 10K type strain sequencing project: providing services to taxonomists for standard genome sequencing and annotation.</title>
        <authorList>
            <consortium name="The Broad Institute Genomics Platform"/>
            <consortium name="The Broad Institute Genome Sequencing Center for Infectious Disease"/>
            <person name="Wu L."/>
            <person name="Ma J."/>
        </authorList>
    </citation>
    <scope>NUCLEOTIDE SEQUENCE [LARGE SCALE GENOMIC DNA]</scope>
    <source>
        <strain evidence="4">DFY28</strain>
    </source>
</reference>
<dbReference type="EMBL" id="JBHSQI010000004">
    <property type="protein sequence ID" value="MFC6153835.1"/>
    <property type="molecule type" value="Genomic_DNA"/>
</dbReference>
<keyword evidence="4" id="KW-1185">Reference proteome</keyword>
<dbReference type="InterPro" id="IPR039422">
    <property type="entry name" value="MarR/SlyA-like"/>
</dbReference>
<dbReference type="SMART" id="SM00347">
    <property type="entry name" value="HTH_MARR"/>
    <property type="match status" value="1"/>
</dbReference>
<gene>
    <name evidence="3" type="ORF">ACFPWU_09185</name>
</gene>
<dbReference type="Gene3D" id="1.10.10.10">
    <property type="entry name" value="Winged helix-like DNA-binding domain superfamily/Winged helix DNA-binding domain"/>
    <property type="match status" value="1"/>
</dbReference>
<dbReference type="PANTHER" id="PTHR33164">
    <property type="entry name" value="TRANSCRIPTIONAL REGULATOR, MARR FAMILY"/>
    <property type="match status" value="1"/>
</dbReference>
<proteinExistence type="predicted"/>
<comment type="caution">
    <text evidence="3">The sequence shown here is derived from an EMBL/GenBank/DDBJ whole genome shotgun (WGS) entry which is preliminary data.</text>
</comment>
<name>A0ABW1QYZ3_9ACTN</name>
<feature type="domain" description="HTH marR-type" evidence="2">
    <location>
        <begin position="24"/>
        <end position="174"/>
    </location>
</feature>
<dbReference type="PANTHER" id="PTHR33164:SF104">
    <property type="entry name" value="TRANSCRIPTIONAL REGULATORY PROTEIN"/>
    <property type="match status" value="1"/>
</dbReference>
<evidence type="ECO:0000313" key="3">
    <source>
        <dbReference type="EMBL" id="MFC6153835.1"/>
    </source>
</evidence>
<dbReference type="Pfam" id="PF12802">
    <property type="entry name" value="MarR_2"/>
    <property type="match status" value="1"/>
</dbReference>
<dbReference type="InterPro" id="IPR036388">
    <property type="entry name" value="WH-like_DNA-bd_sf"/>
</dbReference>
<dbReference type="RefSeq" id="WP_128219897.1">
    <property type="nucleotide sequence ID" value="NZ_CP034929.1"/>
</dbReference>
<dbReference type="PROSITE" id="PS50995">
    <property type="entry name" value="HTH_MARR_2"/>
    <property type="match status" value="1"/>
</dbReference>
<dbReference type="InterPro" id="IPR000835">
    <property type="entry name" value="HTH_MarR-typ"/>
</dbReference>
<feature type="region of interest" description="Disordered" evidence="1">
    <location>
        <begin position="1"/>
        <end position="21"/>
    </location>
</feature>
<dbReference type="Proteomes" id="UP001596098">
    <property type="component" value="Unassembled WGS sequence"/>
</dbReference>
<organism evidence="3 4">
    <name type="scientific">Nocardioides yefusunii</name>
    <dbReference type="NCBI Taxonomy" id="2500546"/>
    <lineage>
        <taxon>Bacteria</taxon>
        <taxon>Bacillati</taxon>
        <taxon>Actinomycetota</taxon>
        <taxon>Actinomycetes</taxon>
        <taxon>Propionibacteriales</taxon>
        <taxon>Nocardioidaceae</taxon>
        <taxon>Nocardioides</taxon>
    </lineage>
</organism>
<sequence>MNATPHLPSAPSADPAPGTGPDAVARLIQQWRHVAPELDISAVEVIARIHRLSTIFVGIDSHLEPTGLNRGEFDLLGTLRRLQRDVTPGDLARETAVSGAAVTKRLKVLHARGLVDRIVDERDRRVIWARITDAGLALHTEHFSRQLEIDRELLSGLDDDDHVALVRLLSELTTRLEENVAY</sequence>
<evidence type="ECO:0000256" key="1">
    <source>
        <dbReference type="SAM" id="MobiDB-lite"/>
    </source>
</evidence>
<dbReference type="InterPro" id="IPR036390">
    <property type="entry name" value="WH_DNA-bd_sf"/>
</dbReference>
<evidence type="ECO:0000313" key="4">
    <source>
        <dbReference type="Proteomes" id="UP001596098"/>
    </source>
</evidence>